<organism evidence="10 11">
    <name type="scientific">Pseudofrankia inefficax (strain DSM 45817 / CECT 9037 / DDB 130130 / EuI1c)</name>
    <name type="common">Frankia inefficax</name>
    <dbReference type="NCBI Taxonomy" id="298654"/>
    <lineage>
        <taxon>Bacteria</taxon>
        <taxon>Bacillati</taxon>
        <taxon>Actinomycetota</taxon>
        <taxon>Actinomycetes</taxon>
        <taxon>Frankiales</taxon>
        <taxon>Frankiaceae</taxon>
        <taxon>Pseudofrankia</taxon>
    </lineage>
</organism>
<protein>
    <submittedName>
        <fullName evidence="10">Polar amino acid ABC transporter, inner membrane subunit</fullName>
    </submittedName>
</protein>
<dbReference type="Gene3D" id="1.10.3720.10">
    <property type="entry name" value="MetI-like"/>
    <property type="match status" value="1"/>
</dbReference>
<dbReference type="GO" id="GO:0022857">
    <property type="term" value="F:transmembrane transporter activity"/>
    <property type="evidence" value="ECO:0007669"/>
    <property type="project" value="InterPro"/>
</dbReference>
<keyword evidence="11" id="KW-1185">Reference proteome</keyword>
<name>E3JBY6_PSEI1</name>
<feature type="transmembrane region" description="Helical" evidence="7">
    <location>
        <begin position="133"/>
        <end position="155"/>
    </location>
</feature>
<keyword evidence="5 7" id="KW-1133">Transmembrane helix</keyword>
<dbReference type="NCBIfam" id="TIGR01726">
    <property type="entry name" value="HEQRo_perm_3TM"/>
    <property type="match status" value="1"/>
</dbReference>
<dbReference type="AlphaFoldDB" id="E3JBY6"/>
<comment type="subcellular location">
    <subcellularLocation>
        <location evidence="1 7">Cell membrane</location>
        <topology evidence="1 7">Multi-pass membrane protein</topology>
    </subcellularLocation>
</comment>
<dbReference type="PANTHER" id="PTHR30614">
    <property type="entry name" value="MEMBRANE COMPONENT OF AMINO ACID ABC TRANSPORTER"/>
    <property type="match status" value="1"/>
</dbReference>
<feature type="transmembrane region" description="Helical" evidence="7">
    <location>
        <begin position="167"/>
        <end position="188"/>
    </location>
</feature>
<evidence type="ECO:0000256" key="7">
    <source>
        <dbReference type="RuleBase" id="RU363032"/>
    </source>
</evidence>
<keyword evidence="2 7" id="KW-0813">Transport</keyword>
<dbReference type="Proteomes" id="UP000002484">
    <property type="component" value="Chromosome"/>
</dbReference>
<dbReference type="InterPro" id="IPR043429">
    <property type="entry name" value="ArtM/GltK/GlnP/TcyL/YhdX-like"/>
</dbReference>
<evidence type="ECO:0000256" key="3">
    <source>
        <dbReference type="ARBA" id="ARBA00022475"/>
    </source>
</evidence>
<dbReference type="GO" id="GO:0006865">
    <property type="term" value="P:amino acid transport"/>
    <property type="evidence" value="ECO:0007669"/>
    <property type="project" value="TreeGrafter"/>
</dbReference>
<dbReference type="eggNOG" id="COG0765">
    <property type="taxonomic scope" value="Bacteria"/>
</dbReference>
<feature type="transmembrane region" description="Helical" evidence="7">
    <location>
        <begin position="12"/>
        <end position="36"/>
    </location>
</feature>
<evidence type="ECO:0000256" key="8">
    <source>
        <dbReference type="SAM" id="MobiDB-lite"/>
    </source>
</evidence>
<proteinExistence type="inferred from homology"/>
<feature type="transmembrane region" description="Helical" evidence="7">
    <location>
        <begin position="48"/>
        <end position="66"/>
    </location>
</feature>
<dbReference type="PROSITE" id="PS50928">
    <property type="entry name" value="ABC_TM1"/>
    <property type="match status" value="1"/>
</dbReference>
<keyword evidence="3" id="KW-1003">Cell membrane</keyword>
<evidence type="ECO:0000259" key="9">
    <source>
        <dbReference type="PROSITE" id="PS50928"/>
    </source>
</evidence>
<feature type="transmembrane region" description="Helical" evidence="7">
    <location>
        <begin position="232"/>
        <end position="253"/>
    </location>
</feature>
<feature type="compositionally biased region" description="Basic and acidic residues" evidence="8">
    <location>
        <begin position="307"/>
        <end position="325"/>
    </location>
</feature>
<dbReference type="CDD" id="cd06261">
    <property type="entry name" value="TM_PBP2"/>
    <property type="match status" value="1"/>
</dbReference>
<gene>
    <name evidence="10" type="ordered locus">FraEuI1c_4297</name>
</gene>
<evidence type="ECO:0000256" key="4">
    <source>
        <dbReference type="ARBA" id="ARBA00022692"/>
    </source>
</evidence>
<dbReference type="KEGG" id="fri:FraEuI1c_4297"/>
<evidence type="ECO:0000256" key="5">
    <source>
        <dbReference type="ARBA" id="ARBA00022989"/>
    </source>
</evidence>
<accession>E3JBY6</accession>
<dbReference type="RefSeq" id="WP_013425414.1">
    <property type="nucleotide sequence ID" value="NC_014666.1"/>
</dbReference>
<dbReference type="InParanoid" id="E3JBY6"/>
<comment type="similarity">
    <text evidence="7">Belongs to the binding-protein-dependent transport system permease family.</text>
</comment>
<feature type="transmembrane region" description="Helical" evidence="7">
    <location>
        <begin position="72"/>
        <end position="95"/>
    </location>
</feature>
<dbReference type="PANTHER" id="PTHR30614:SF21">
    <property type="entry name" value="AMINO ACID ABC TRANSPORTER PERMEASE"/>
    <property type="match status" value="1"/>
</dbReference>
<keyword evidence="4 7" id="KW-0812">Transmembrane</keyword>
<feature type="region of interest" description="Disordered" evidence="8">
    <location>
        <begin position="260"/>
        <end position="336"/>
    </location>
</feature>
<dbReference type="EMBL" id="CP002299">
    <property type="protein sequence ID" value="ADP82296.1"/>
    <property type="molecule type" value="Genomic_DNA"/>
</dbReference>
<evidence type="ECO:0000256" key="2">
    <source>
        <dbReference type="ARBA" id="ARBA00022448"/>
    </source>
</evidence>
<evidence type="ECO:0000313" key="10">
    <source>
        <dbReference type="EMBL" id="ADP82296.1"/>
    </source>
</evidence>
<feature type="compositionally biased region" description="Basic residues" evidence="8">
    <location>
        <begin position="326"/>
        <end position="336"/>
    </location>
</feature>
<feature type="domain" description="ABC transmembrane type-1" evidence="9">
    <location>
        <begin position="65"/>
        <end position="253"/>
    </location>
</feature>
<dbReference type="STRING" id="298654.FraEuI1c_4297"/>
<evidence type="ECO:0000313" key="11">
    <source>
        <dbReference type="Proteomes" id="UP000002484"/>
    </source>
</evidence>
<keyword evidence="6 7" id="KW-0472">Membrane</keyword>
<dbReference type="Pfam" id="PF00528">
    <property type="entry name" value="BPD_transp_1"/>
    <property type="match status" value="1"/>
</dbReference>
<dbReference type="HOGENOM" id="CLU_019602_1_3_11"/>
<evidence type="ECO:0000256" key="6">
    <source>
        <dbReference type="ARBA" id="ARBA00023136"/>
    </source>
</evidence>
<dbReference type="SUPFAM" id="SSF161098">
    <property type="entry name" value="MetI-like"/>
    <property type="match status" value="1"/>
</dbReference>
<dbReference type="InterPro" id="IPR035906">
    <property type="entry name" value="MetI-like_sf"/>
</dbReference>
<sequence length="336" mass="36443">MTVLYDEPGPRARAWIAAASAVTVGLVGFVVTVAVLRLDSHHQLDRERWAFVTNPAILRFLAFGLLNTLKVAAVAGTLALALGCLLALCRLAPLAPLRAAAAAYTHFWLAIPVLLLIYFIGLGLPTIGLDLPVFWFLVLGLTLYNSAFFAEIFRTGIVALPSGQREAAAALGLGFWPAMRFVVLPQAIRRMVPSLLSQYIVLLKDTSLGFVLPYPELLRRGQITGQYAQSVLQSYVVVAVAYVAVNASLSYLVRRLEARQRRPGGRVPGAPPTARNPQVPGPSQTPPKGLDICMRTSADTAPDAQEDDVHPDARPGTLRDHDRAVPRRHLPRGSHT</sequence>
<reference evidence="10 11" key="1">
    <citation type="submission" date="2010-10" db="EMBL/GenBank/DDBJ databases">
        <title>Complete sequence of Frankia sp. EuI1c.</title>
        <authorList>
            <consortium name="US DOE Joint Genome Institute"/>
            <person name="Lucas S."/>
            <person name="Copeland A."/>
            <person name="Lapidus A."/>
            <person name="Cheng J.-F."/>
            <person name="Bruce D."/>
            <person name="Goodwin L."/>
            <person name="Pitluck S."/>
            <person name="Chertkov O."/>
            <person name="Detter J.C."/>
            <person name="Han C."/>
            <person name="Tapia R."/>
            <person name="Land M."/>
            <person name="Hauser L."/>
            <person name="Jeffries C."/>
            <person name="Kyrpides N."/>
            <person name="Ivanova N."/>
            <person name="Mikhailova N."/>
            <person name="Beauchemin N."/>
            <person name="Sen A."/>
            <person name="Sur S.A."/>
            <person name="Gtari M."/>
            <person name="Wall L."/>
            <person name="Tisa L."/>
            <person name="Woyke T."/>
        </authorList>
    </citation>
    <scope>NUCLEOTIDE SEQUENCE [LARGE SCALE GENOMIC DNA]</scope>
    <source>
        <strain evidence="11">DSM 45817 / CECT 9037 / EuI1c</strain>
    </source>
</reference>
<dbReference type="GO" id="GO:0043190">
    <property type="term" value="C:ATP-binding cassette (ABC) transporter complex"/>
    <property type="evidence" value="ECO:0007669"/>
    <property type="project" value="InterPro"/>
</dbReference>
<dbReference type="InterPro" id="IPR000515">
    <property type="entry name" value="MetI-like"/>
</dbReference>
<feature type="transmembrane region" description="Helical" evidence="7">
    <location>
        <begin position="107"/>
        <end position="127"/>
    </location>
</feature>
<dbReference type="InterPro" id="IPR010065">
    <property type="entry name" value="AA_ABC_transptr_permease_3TM"/>
</dbReference>
<evidence type="ECO:0000256" key="1">
    <source>
        <dbReference type="ARBA" id="ARBA00004651"/>
    </source>
</evidence>